<dbReference type="Proteomes" id="UP000233491">
    <property type="component" value="Unassembled WGS sequence"/>
</dbReference>
<evidence type="ECO:0000259" key="1">
    <source>
        <dbReference type="SMART" id="SM00460"/>
    </source>
</evidence>
<dbReference type="SUPFAM" id="SSF54001">
    <property type="entry name" value="Cysteine proteinases"/>
    <property type="match status" value="1"/>
</dbReference>
<dbReference type="InterPro" id="IPR002931">
    <property type="entry name" value="Transglutaminase-like"/>
</dbReference>
<dbReference type="InterPro" id="IPR013589">
    <property type="entry name" value="Bac_transglu_N"/>
</dbReference>
<protein>
    <submittedName>
        <fullName evidence="2">Transglutaminase</fullName>
    </submittedName>
</protein>
<evidence type="ECO:0000313" key="2">
    <source>
        <dbReference type="EMBL" id="PKR87470.1"/>
    </source>
</evidence>
<dbReference type="Gene3D" id="3.10.620.30">
    <property type="match status" value="1"/>
</dbReference>
<evidence type="ECO:0000313" key="3">
    <source>
        <dbReference type="Proteomes" id="UP000233491"/>
    </source>
</evidence>
<dbReference type="RefSeq" id="WP_101290980.1">
    <property type="nucleotide sequence ID" value="NZ_FOUQ01000002.1"/>
</dbReference>
<dbReference type="SMART" id="SM00460">
    <property type="entry name" value="TGc"/>
    <property type="match status" value="1"/>
</dbReference>
<dbReference type="PANTHER" id="PTHR33490:SF7">
    <property type="entry name" value="BLR2979 PROTEIN"/>
    <property type="match status" value="1"/>
</dbReference>
<dbReference type="PANTHER" id="PTHR33490">
    <property type="entry name" value="BLR5614 PROTEIN-RELATED"/>
    <property type="match status" value="1"/>
</dbReference>
<dbReference type="OrthoDB" id="9804023at2"/>
<dbReference type="EMBL" id="PJNW01000017">
    <property type="protein sequence ID" value="PKR87470.1"/>
    <property type="molecule type" value="Genomic_DNA"/>
</dbReference>
<keyword evidence="3" id="KW-1185">Reference proteome</keyword>
<organism evidence="2 3">
    <name type="scientific">Pleomorphomonas diazotrophica</name>
    <dbReference type="NCBI Taxonomy" id="1166257"/>
    <lineage>
        <taxon>Bacteria</taxon>
        <taxon>Pseudomonadati</taxon>
        <taxon>Pseudomonadota</taxon>
        <taxon>Alphaproteobacteria</taxon>
        <taxon>Hyphomicrobiales</taxon>
        <taxon>Pleomorphomonadaceae</taxon>
        <taxon>Pleomorphomonas</taxon>
    </lineage>
</organism>
<name>A0A1I4RMM5_9HYPH</name>
<feature type="domain" description="Transglutaminase-like" evidence="1">
    <location>
        <begin position="176"/>
        <end position="247"/>
    </location>
</feature>
<dbReference type="Pfam" id="PF01841">
    <property type="entry name" value="Transglut_core"/>
    <property type="match status" value="1"/>
</dbReference>
<dbReference type="InterPro" id="IPR038765">
    <property type="entry name" value="Papain-like_cys_pep_sf"/>
</dbReference>
<proteinExistence type="predicted"/>
<reference evidence="2 3" key="1">
    <citation type="submission" date="2017-12" db="EMBL/GenBank/DDBJ databases">
        <title>Anaerobic carbon monoxide metabolism by Pleomorphomonas carboxyditropha sp. nov., a new mesophilic hydrogenogenic carboxidotroph.</title>
        <authorList>
            <person name="Esquivel-Elizondo S."/>
            <person name="Krajmalnik-Brown R."/>
        </authorList>
    </citation>
    <scope>NUCLEOTIDE SEQUENCE [LARGE SCALE GENOMIC DNA]</scope>
    <source>
        <strain evidence="2 3">R5-392</strain>
    </source>
</reference>
<gene>
    <name evidence="2" type="ORF">CXZ10_19170</name>
</gene>
<dbReference type="Pfam" id="PF08379">
    <property type="entry name" value="Bact_transglu_N"/>
    <property type="match status" value="1"/>
</dbReference>
<dbReference type="AlphaFoldDB" id="A0A1I4RMM5"/>
<comment type="caution">
    <text evidence="2">The sequence shown here is derived from an EMBL/GenBank/DDBJ whole genome shotgun (WGS) entry which is preliminary data.</text>
</comment>
<sequence length="304" mass="32288">MIYELSQETRYAYTAAVPYSSHVARLLPVDRKGQTVRRATLSITPAPAERRETIDFFGNRICHFALDRPHDQLIVRLGAEVEVAPAEPYLAALTPPAEEVQALAAASGDPGADSPVHGLFPSPSVPLDPAITRYAALSFPARRPVLEGAIELMTRIKGDFAYVLGATDADTSPSDAFVAKKGVCQDFAHVMIAGLRGLALPARYVSGYLRTEPPPGQPRLEGADATHAWVEVWCGGETGWVGLDPTNGIVAGEDHLVLAIGRDYSDVSPLDGVIVASGAHSLTVAVDVIPLIGASGNRPLRVVE</sequence>
<accession>A0A1I4RMM5</accession>